<comment type="caution">
    <text evidence="3">The sequence shown here is derived from an EMBL/GenBank/DDBJ whole genome shotgun (WGS) entry which is preliminary data.</text>
</comment>
<dbReference type="Proteomes" id="UP001597100">
    <property type="component" value="Unassembled WGS sequence"/>
</dbReference>
<evidence type="ECO:0000313" key="3">
    <source>
        <dbReference type="EMBL" id="MFD0976652.1"/>
    </source>
</evidence>
<keyword evidence="4" id="KW-1185">Reference proteome</keyword>
<gene>
    <name evidence="3" type="ORF">ACFQ1G_07615</name>
</gene>
<feature type="signal peptide" evidence="2">
    <location>
        <begin position="1"/>
        <end position="21"/>
    </location>
</feature>
<name>A0ABW3IGC7_9FLAO</name>
<feature type="chain" id="PRO_5046440027" description="Secreted protein with PEP-CTERM sorting signal" evidence="2">
    <location>
        <begin position="22"/>
        <end position="80"/>
    </location>
</feature>
<evidence type="ECO:0000256" key="2">
    <source>
        <dbReference type="SAM" id="SignalP"/>
    </source>
</evidence>
<reference evidence="4" key="1">
    <citation type="journal article" date="2019" name="Int. J. Syst. Evol. Microbiol.">
        <title>The Global Catalogue of Microorganisms (GCM) 10K type strain sequencing project: providing services to taxonomists for standard genome sequencing and annotation.</title>
        <authorList>
            <consortium name="The Broad Institute Genomics Platform"/>
            <consortium name="The Broad Institute Genome Sequencing Center for Infectious Disease"/>
            <person name="Wu L."/>
            <person name="Ma J."/>
        </authorList>
    </citation>
    <scope>NUCLEOTIDE SEQUENCE [LARGE SCALE GENOMIC DNA]</scope>
    <source>
        <strain evidence="4">CCUG 60898</strain>
    </source>
</reference>
<keyword evidence="1" id="KW-0472">Membrane</keyword>
<protein>
    <recommendedName>
        <fullName evidence="5">Secreted protein with PEP-CTERM sorting signal</fullName>
    </recommendedName>
</protein>
<keyword evidence="2" id="KW-0732">Signal</keyword>
<feature type="transmembrane region" description="Helical" evidence="1">
    <location>
        <begin position="47"/>
        <end position="65"/>
    </location>
</feature>
<evidence type="ECO:0008006" key="5">
    <source>
        <dbReference type="Google" id="ProtNLM"/>
    </source>
</evidence>
<keyword evidence="1" id="KW-1133">Transmembrane helix</keyword>
<evidence type="ECO:0000313" key="4">
    <source>
        <dbReference type="Proteomes" id="UP001597100"/>
    </source>
</evidence>
<keyword evidence="1" id="KW-0812">Transmembrane</keyword>
<organism evidence="3 4">
    <name type="scientific">Salinimicrobium gaetbulicola</name>
    <dbReference type="NCBI Taxonomy" id="999702"/>
    <lineage>
        <taxon>Bacteria</taxon>
        <taxon>Pseudomonadati</taxon>
        <taxon>Bacteroidota</taxon>
        <taxon>Flavobacteriia</taxon>
        <taxon>Flavobacteriales</taxon>
        <taxon>Flavobacteriaceae</taxon>
        <taxon>Salinimicrobium</taxon>
    </lineage>
</organism>
<sequence>MKYRILFTIIALVVVSFDATAQCAMCRAVLESEASQSAAEGINDGIMYLMIFPYLLMGGVAYFIWRSRKNSKAGKNSADL</sequence>
<dbReference type="RefSeq" id="WP_380738168.1">
    <property type="nucleotide sequence ID" value="NZ_JBHTJP010000032.1"/>
</dbReference>
<proteinExistence type="predicted"/>
<dbReference type="EMBL" id="JBHTJP010000032">
    <property type="protein sequence ID" value="MFD0976652.1"/>
    <property type="molecule type" value="Genomic_DNA"/>
</dbReference>
<accession>A0ABW3IGC7</accession>
<evidence type="ECO:0000256" key="1">
    <source>
        <dbReference type="SAM" id="Phobius"/>
    </source>
</evidence>